<comment type="caution">
    <text evidence="1">The sequence shown here is derived from an EMBL/GenBank/DDBJ whole genome shotgun (WGS) entry which is preliminary data.</text>
</comment>
<dbReference type="EMBL" id="MDVB01000053">
    <property type="protein sequence ID" value="PIT16601.1"/>
    <property type="molecule type" value="Genomic_DNA"/>
</dbReference>
<organism evidence="1 2">
    <name type="scientific">Snodgrassella alvi</name>
    <dbReference type="NCBI Taxonomy" id="1196083"/>
    <lineage>
        <taxon>Bacteria</taxon>
        <taxon>Pseudomonadati</taxon>
        <taxon>Pseudomonadota</taxon>
        <taxon>Betaproteobacteria</taxon>
        <taxon>Neisseriales</taxon>
        <taxon>Neisseriaceae</taxon>
        <taxon>Snodgrassella</taxon>
    </lineage>
</organism>
<evidence type="ECO:0000313" key="1">
    <source>
        <dbReference type="EMBL" id="PIT16601.1"/>
    </source>
</evidence>
<dbReference type="RefSeq" id="WP_100113384.1">
    <property type="nucleotide sequence ID" value="NZ_MDVB01000053.1"/>
</dbReference>
<dbReference type="Proteomes" id="UP000231293">
    <property type="component" value="Unassembled WGS sequence"/>
</dbReference>
<dbReference type="AlphaFoldDB" id="A0A2N9WUT8"/>
<proteinExistence type="predicted"/>
<evidence type="ECO:0000313" key="2">
    <source>
        <dbReference type="Proteomes" id="UP000231293"/>
    </source>
</evidence>
<sequence>MKNYAPSIPVCQLDENNYFVGMTTADLDPLENNGHYLIPRLCIQAEEPVSKKGFIAQWTGENWQYIEDHRGETAYSKETGEVVAINEPGILPATVTTMPCPDIYHQWSEKANSWVEKADAAQLRLQNKRSTAGTLSRMQMLSQLEISLGKNKQALVEAAENALSGIELIKIRNYILETQSFALANELWWNFLTNILQIQQDNVFKMWEEARTI</sequence>
<gene>
    <name evidence="1" type="ORF">BGI32_04070</name>
</gene>
<evidence type="ECO:0008006" key="3">
    <source>
        <dbReference type="Google" id="ProtNLM"/>
    </source>
</evidence>
<accession>A0A2N9WUT8</accession>
<protein>
    <recommendedName>
        <fullName evidence="3">Tail fiber assembly protein</fullName>
    </recommendedName>
</protein>
<reference evidence="1 2" key="1">
    <citation type="journal article" date="2017" name="MBio">
        <title>Type VI secretion-mediated competition in the bee gut microbiome.</title>
        <authorList>
            <person name="Steele M.I."/>
            <person name="Kwong W.K."/>
            <person name="Powell J.E."/>
            <person name="Whiteley M."/>
            <person name="Moran N.A."/>
        </authorList>
    </citation>
    <scope>NUCLEOTIDE SEQUENCE [LARGE SCALE GENOMIC DNA]</scope>
    <source>
        <strain evidence="1 2">App2-2</strain>
    </source>
</reference>
<name>A0A2N9WUT8_9NEIS</name>